<proteinExistence type="predicted"/>
<gene>
    <name evidence="1" type="ORF">S01H4_23973</name>
</gene>
<name>X1CCN5_9ZZZZ</name>
<accession>X1CCN5</accession>
<dbReference type="EMBL" id="BART01011203">
    <property type="protein sequence ID" value="GAG82036.1"/>
    <property type="molecule type" value="Genomic_DNA"/>
</dbReference>
<reference evidence="1" key="1">
    <citation type="journal article" date="2014" name="Front. Microbiol.">
        <title>High frequency of phylogenetically diverse reductive dehalogenase-homologous genes in deep subseafloor sedimentary metagenomes.</title>
        <authorList>
            <person name="Kawai M."/>
            <person name="Futagami T."/>
            <person name="Toyoda A."/>
            <person name="Takaki Y."/>
            <person name="Nishi S."/>
            <person name="Hori S."/>
            <person name="Arai W."/>
            <person name="Tsubouchi T."/>
            <person name="Morono Y."/>
            <person name="Uchiyama I."/>
            <person name="Ito T."/>
            <person name="Fujiyama A."/>
            <person name="Inagaki F."/>
            <person name="Takami H."/>
        </authorList>
    </citation>
    <scope>NUCLEOTIDE SEQUENCE</scope>
    <source>
        <strain evidence="1">Expedition CK06-06</strain>
    </source>
</reference>
<evidence type="ECO:0000313" key="1">
    <source>
        <dbReference type="EMBL" id="GAG82036.1"/>
    </source>
</evidence>
<organism evidence="1">
    <name type="scientific">marine sediment metagenome</name>
    <dbReference type="NCBI Taxonomy" id="412755"/>
    <lineage>
        <taxon>unclassified sequences</taxon>
        <taxon>metagenomes</taxon>
        <taxon>ecological metagenomes</taxon>
    </lineage>
</organism>
<feature type="non-terminal residue" evidence="1">
    <location>
        <position position="32"/>
    </location>
</feature>
<comment type="caution">
    <text evidence="1">The sequence shown here is derived from an EMBL/GenBank/DDBJ whole genome shotgun (WGS) entry which is preliminary data.</text>
</comment>
<protein>
    <submittedName>
        <fullName evidence="1">Uncharacterized protein</fullName>
    </submittedName>
</protein>
<sequence>MSIYNIFMMGENPKAFAQAMGGAIVIMNVLIS</sequence>
<dbReference type="AlphaFoldDB" id="X1CCN5"/>